<dbReference type="InterPro" id="IPR046839">
    <property type="entry name" value="ABC_toxin_N"/>
</dbReference>
<evidence type="ECO:0000259" key="3">
    <source>
        <dbReference type="Pfam" id="PF18413"/>
    </source>
</evidence>
<dbReference type="Pfam" id="PF20220">
    <property type="entry name" value="ABC_toxin_N"/>
    <property type="match status" value="1"/>
</dbReference>
<comment type="caution">
    <text evidence="5">The sequence shown here is derived from an EMBL/GenBank/DDBJ whole genome shotgun (WGS) entry which is preliminary data.</text>
</comment>
<organism evidence="5 6">
    <name type="scientific">Runella defluvii</name>
    <dbReference type="NCBI Taxonomy" id="370973"/>
    <lineage>
        <taxon>Bacteria</taxon>
        <taxon>Pseudomonadati</taxon>
        <taxon>Bacteroidota</taxon>
        <taxon>Cytophagia</taxon>
        <taxon>Cytophagales</taxon>
        <taxon>Spirosomataceae</taxon>
        <taxon>Runella</taxon>
    </lineage>
</organism>
<evidence type="ECO:0008006" key="7">
    <source>
        <dbReference type="Google" id="ProtNLM"/>
    </source>
</evidence>
<proteinExistence type="predicted"/>
<feature type="coiled-coil region" evidence="1">
    <location>
        <begin position="1308"/>
        <end position="1335"/>
    </location>
</feature>
<evidence type="ECO:0000259" key="4">
    <source>
        <dbReference type="Pfam" id="PF20220"/>
    </source>
</evidence>
<keyword evidence="1" id="KW-0175">Coiled coil</keyword>
<dbReference type="Proteomes" id="UP000541352">
    <property type="component" value="Unassembled WGS sequence"/>
</dbReference>
<protein>
    <recommendedName>
        <fullName evidence="7">Tc toxin complex TcA C-terminal TcB-binding domain-containing protein</fullName>
    </recommendedName>
</protein>
<feature type="domain" description="Neuraminidase-like" evidence="3">
    <location>
        <begin position="807"/>
        <end position="910"/>
    </location>
</feature>
<dbReference type="Pfam" id="PF18276">
    <property type="entry name" value="TcA_TcB_BD"/>
    <property type="match status" value="1"/>
</dbReference>
<gene>
    <name evidence="5" type="ORF">FHS57_006343</name>
</gene>
<dbReference type="EMBL" id="JACIBY010000033">
    <property type="protein sequence ID" value="MBB3842312.1"/>
    <property type="molecule type" value="Genomic_DNA"/>
</dbReference>
<reference evidence="5 6" key="1">
    <citation type="submission" date="2020-08" db="EMBL/GenBank/DDBJ databases">
        <title>Genomic Encyclopedia of Type Strains, Phase IV (KMG-IV): sequencing the most valuable type-strain genomes for metagenomic binning, comparative biology and taxonomic classification.</title>
        <authorList>
            <person name="Goeker M."/>
        </authorList>
    </citation>
    <scope>NUCLEOTIDE SEQUENCE [LARGE SCALE GENOMIC DNA]</scope>
    <source>
        <strain evidence="5 6">DSM 17976</strain>
    </source>
</reference>
<evidence type="ECO:0000313" key="6">
    <source>
        <dbReference type="Proteomes" id="UP000541352"/>
    </source>
</evidence>
<evidence type="ECO:0000259" key="2">
    <source>
        <dbReference type="Pfam" id="PF18276"/>
    </source>
</evidence>
<accession>A0A7W6EU80</accession>
<keyword evidence="6" id="KW-1185">Reference proteome</keyword>
<feature type="domain" description="ABC toxin N-terminal" evidence="4">
    <location>
        <begin position="631"/>
        <end position="753"/>
    </location>
</feature>
<name>A0A7W6EU80_9BACT</name>
<sequence length="1720" mass="198475">MANKNEAFNKEVGYMTLFPNTEFNNVTEAYSTFGAGAYFQYLMEKAKPLTPANEDFSLLKRRPDLATLTLTQDNCDQDVPYLSIVNDRLNSLNKKYEYGHYINRHSNLEKLNVCLKTFGSSLSEFVSLFGDESTLAQGEFCAFIGLESTYNDKLSPKELCQIANIDQDKLYQLIYNGLDENDDVELLKLYINKDSTKPQKLSKEDGKLVFIQQSDVQKNQLYRFLDLAYMTSWSFEDLYAVLAYLNNPSLDYESDYHSSFRAVGQLNYLSRKWGMQPKNLVESIRSGNLIEIAAKLSVSPLFLDIQGLEGEVVLFKAQKNKELLETLQVSLTDYWSTLLTAKLKIEDGKLISFLIDLNKKLNDTKAKYTLPTEVTEIDAILLKQWIEEFAAFAGLHSVDLINLINGLEDKKMTKDLLDDDLLYVTHDKTKEKKLKTQKKIKEGAKYIAVSDFFHAIIPYALLVDKLQIDDAGIEYLAKYILPKDGNGNLEVMTDEIAENVLQFATIYNPLTTALKSDFRMEWVNTSQTKNNNGLIVFNEKLLNVFELPKEVLENGKEFQNNKFATESFGYISRLLQIERLAKKINLTYLELQDIFLTTVRRDGGYSDWFTKLKQEKKTPIFSTFRQHWGTLLERERDTLTGHHLCNIAKQYEGIDTVDHLSDYLLIDVEMSGKMDITPLREATDAVQTFLMRCKNGLEKLDEAGKAALAAITPNEWLCLSSFRIWQAEEILKVFPENYLQAEARSTATDLFKKTIDALRSNELTKEDAKNAVLNYLDEWVDLMNTPIVEVEKCITYSPHFDGKRVITTFLISKSVTKENSFYFCYQDNNEDKIHWTQWKEIPVQINAKEGIKAYYCWNRWHIFWNEFSSITETDDNNKKIKKYAVSVKYIYQNIDDSWSSTKTLTNITNSTEEFMEHWSWVIPNKGSDSQVEKRRIYNWNTSDRIDTQLYLSLGAIKEYFSYDCKIGSDLKICWENKINTPINEGACTKYLPTNYIADTLKDTMMGLRFEGHANGLAVMEKTPSNTITDDDVKASFNLYYRELFFHLPMAVAELFVHDLQFDEAKKWYHYVFNPIGINEEKKEDVWKFSPFKKYSSGKKIDYSFDPDILATADFSIYKRWTVMRYINCMIEQGDNEFRKSTWEGLSAALQCYFEAEDLLGQEPVVKDRMAELTKDNHSRTYDKAKFEIPTNPKPQELWTRLQDRLYKLRNGFNINGERQMPSTYGTAIDPARLLVAAQNGGINPYNTSNLTQNRPHYRFRDLMPHTESIIHTVVEFGGQLYNALNQKDHEQLQILQATHQVNMQNLIEQTYLYHIEEAEKELQNMQKNKDSMTLQQQHYDDLITKGNLIQENQALFGLAEAQLAQKFAAVTRYAAAFSHLLPNIFGLADGGMQFGSAIESMATTYSELAQVEQTGVQMLQITAEHTRREQEWNFQKDLIAKNLEQVEVSIETAKIRLKLAQEGYKQYQLQSKQANEVLTYLNNKFTNVELYTWMSQQMSSLYFSAYNLALSALHSLQEAYQYELDEKDNFIPSNTWNSLKKGLLAGETLKLALLRMHDAYLTKNKRRQEVERIISLKDLMNKKAAASFDTEIAKKEPAELKFNIDLESLGKKDVSSIVKIKSIAVSIPAVVGPYETFGAVLKHTHTKEEITISRGIEDMGVFIDEMNDGRYLPFEGLKIEKGNTEEEKQKNAWTLKFPETKETKDKNISDVILNIKFTVK</sequence>
<evidence type="ECO:0000256" key="1">
    <source>
        <dbReference type="SAM" id="Coils"/>
    </source>
</evidence>
<dbReference type="InterPro" id="IPR041079">
    <property type="entry name" value="Neuraminidase-like"/>
</dbReference>
<dbReference type="Pfam" id="PF18413">
    <property type="entry name" value="Neuraminidase"/>
    <property type="match status" value="1"/>
</dbReference>
<evidence type="ECO:0000313" key="5">
    <source>
        <dbReference type="EMBL" id="MBB3842312.1"/>
    </source>
</evidence>
<dbReference type="InterPro" id="IPR040840">
    <property type="entry name" value="TcA_TcB_BD"/>
</dbReference>
<dbReference type="RefSeq" id="WP_183980600.1">
    <property type="nucleotide sequence ID" value="NZ_JACIBY010000033.1"/>
</dbReference>
<feature type="domain" description="Tc toxin complex TcA C-terminal TcB-binding" evidence="2">
    <location>
        <begin position="1450"/>
        <end position="1646"/>
    </location>
</feature>